<dbReference type="AlphaFoldDB" id="A0A381PMW8"/>
<evidence type="ECO:0000313" key="1">
    <source>
        <dbReference type="EMBL" id="SUZ68362.1"/>
    </source>
</evidence>
<sequence>MDVPREQAVEVLTEHFSRNVMDMDEFEGLLDSVNRCSTFGKQYSEQA</sequence>
<proteinExistence type="predicted"/>
<gene>
    <name evidence="1" type="ORF">METZ01_LOCUS21216</name>
</gene>
<accession>A0A381PMW8</accession>
<organism evidence="1">
    <name type="scientific">marine metagenome</name>
    <dbReference type="NCBI Taxonomy" id="408172"/>
    <lineage>
        <taxon>unclassified sequences</taxon>
        <taxon>metagenomes</taxon>
        <taxon>ecological metagenomes</taxon>
    </lineage>
</organism>
<protein>
    <submittedName>
        <fullName evidence="1">Uncharacterized protein</fullName>
    </submittedName>
</protein>
<reference evidence="1" key="1">
    <citation type="submission" date="2018-05" db="EMBL/GenBank/DDBJ databases">
        <authorList>
            <person name="Lanie J.A."/>
            <person name="Ng W.-L."/>
            <person name="Kazmierczak K.M."/>
            <person name="Andrzejewski T.M."/>
            <person name="Davidsen T.M."/>
            <person name="Wayne K.J."/>
            <person name="Tettelin H."/>
            <person name="Glass J.I."/>
            <person name="Rusch D."/>
            <person name="Podicherti R."/>
            <person name="Tsui H.-C.T."/>
            <person name="Winkler M.E."/>
        </authorList>
    </citation>
    <scope>NUCLEOTIDE SEQUENCE</scope>
</reference>
<dbReference type="EMBL" id="UINC01001038">
    <property type="protein sequence ID" value="SUZ68362.1"/>
    <property type="molecule type" value="Genomic_DNA"/>
</dbReference>
<name>A0A381PMW8_9ZZZZ</name>